<evidence type="ECO:0000256" key="3">
    <source>
        <dbReference type="ARBA" id="ARBA00023004"/>
    </source>
</evidence>
<name>A0A4V2UUA9_9SPHI</name>
<evidence type="ECO:0000256" key="1">
    <source>
        <dbReference type="ARBA" id="ARBA00022617"/>
    </source>
</evidence>
<keyword evidence="7" id="KW-1185">Reference proteome</keyword>
<dbReference type="InterPro" id="IPR036909">
    <property type="entry name" value="Cyt_c-like_dom_sf"/>
</dbReference>
<dbReference type="PANTHER" id="PTHR40394">
    <property type="entry name" value="LIPOPROTEIN-RELATED"/>
    <property type="match status" value="1"/>
</dbReference>
<dbReference type="PROSITE" id="PS51257">
    <property type="entry name" value="PROKAR_LIPOPROTEIN"/>
    <property type="match status" value="1"/>
</dbReference>
<dbReference type="GO" id="GO:0046872">
    <property type="term" value="F:metal ion binding"/>
    <property type="evidence" value="ECO:0007669"/>
    <property type="project" value="UniProtKB-KW"/>
</dbReference>
<dbReference type="OrthoDB" id="9796771at2"/>
<gene>
    <name evidence="6" type="ORF">EDD80_101211</name>
</gene>
<sequence>MKRAGILFLSAFVAALILVSCSKVRRKPGWEYAPQMYEPVAYNPDQPNSAFADGRTAQLPPEGTVRAEEEFYFPYAKEDSGFVAAGRAFTTNPLAGTKGALAQGKGLYLSYCSHCHGETGQADGGVVVNGNYPTPPPKFNDATGVRARTGGPLIEYTPGMLYHTITYGYNVMGPHASLVTPEERWKIVLYVQELQKL</sequence>
<keyword evidence="2 4" id="KW-0479">Metal-binding</keyword>
<organism evidence="6 7">
    <name type="scientific">Anseongella ginsenosidimutans</name>
    <dbReference type="NCBI Taxonomy" id="496056"/>
    <lineage>
        <taxon>Bacteria</taxon>
        <taxon>Pseudomonadati</taxon>
        <taxon>Bacteroidota</taxon>
        <taxon>Sphingobacteriia</taxon>
        <taxon>Sphingobacteriales</taxon>
        <taxon>Sphingobacteriaceae</taxon>
        <taxon>Anseongella</taxon>
    </lineage>
</organism>
<dbReference type="Pfam" id="PF13442">
    <property type="entry name" value="Cytochrome_CBB3"/>
    <property type="match status" value="1"/>
</dbReference>
<dbReference type="Gene3D" id="1.10.760.10">
    <property type="entry name" value="Cytochrome c-like domain"/>
    <property type="match status" value="1"/>
</dbReference>
<dbReference type="GO" id="GO:0009055">
    <property type="term" value="F:electron transfer activity"/>
    <property type="evidence" value="ECO:0007669"/>
    <property type="project" value="InterPro"/>
</dbReference>
<protein>
    <submittedName>
        <fullName evidence="6">Quinol:cytochrome c oxidoreductase monoheme cytochrome subunit</fullName>
    </submittedName>
</protein>
<dbReference type="Proteomes" id="UP000295807">
    <property type="component" value="Unassembled WGS sequence"/>
</dbReference>
<evidence type="ECO:0000313" key="6">
    <source>
        <dbReference type="EMBL" id="TCS90013.1"/>
    </source>
</evidence>
<dbReference type="EMBL" id="SMAD01000001">
    <property type="protein sequence ID" value="TCS90013.1"/>
    <property type="molecule type" value="Genomic_DNA"/>
</dbReference>
<reference evidence="6 7" key="1">
    <citation type="submission" date="2019-03" db="EMBL/GenBank/DDBJ databases">
        <title>Genomic Encyclopedia of Type Strains, Phase IV (KMG-IV): sequencing the most valuable type-strain genomes for metagenomic binning, comparative biology and taxonomic classification.</title>
        <authorList>
            <person name="Goeker M."/>
        </authorList>
    </citation>
    <scope>NUCLEOTIDE SEQUENCE [LARGE SCALE GENOMIC DNA]</scope>
    <source>
        <strain evidence="6 7">DSM 21100</strain>
    </source>
</reference>
<dbReference type="RefSeq" id="WP_132127483.1">
    <property type="nucleotide sequence ID" value="NZ_CP042432.1"/>
</dbReference>
<dbReference type="SUPFAM" id="SSF46626">
    <property type="entry name" value="Cytochrome c"/>
    <property type="match status" value="1"/>
</dbReference>
<keyword evidence="1 4" id="KW-0349">Heme</keyword>
<proteinExistence type="predicted"/>
<feature type="domain" description="Cytochrome c" evidence="5">
    <location>
        <begin position="99"/>
        <end position="195"/>
    </location>
</feature>
<dbReference type="InterPro" id="IPR009056">
    <property type="entry name" value="Cyt_c-like_dom"/>
</dbReference>
<evidence type="ECO:0000259" key="5">
    <source>
        <dbReference type="PROSITE" id="PS51007"/>
    </source>
</evidence>
<evidence type="ECO:0000256" key="2">
    <source>
        <dbReference type="ARBA" id="ARBA00022723"/>
    </source>
</evidence>
<keyword evidence="3 4" id="KW-0408">Iron</keyword>
<dbReference type="GO" id="GO:0020037">
    <property type="term" value="F:heme binding"/>
    <property type="evidence" value="ECO:0007669"/>
    <property type="project" value="InterPro"/>
</dbReference>
<comment type="caution">
    <text evidence="6">The sequence shown here is derived from an EMBL/GenBank/DDBJ whole genome shotgun (WGS) entry which is preliminary data.</text>
</comment>
<evidence type="ECO:0000256" key="4">
    <source>
        <dbReference type="PROSITE-ProRule" id="PRU00433"/>
    </source>
</evidence>
<dbReference type="AlphaFoldDB" id="A0A4V2UUA9"/>
<evidence type="ECO:0000313" key="7">
    <source>
        <dbReference type="Proteomes" id="UP000295807"/>
    </source>
</evidence>
<dbReference type="PANTHER" id="PTHR40394:SF2">
    <property type="entry name" value="QUINOL:CYTOCHROME C OXIDOREDUCTASE MEMBRANE PROTEIN"/>
    <property type="match status" value="1"/>
</dbReference>
<accession>A0A4V2UUA9</accession>
<dbReference type="PROSITE" id="PS51007">
    <property type="entry name" value="CYTC"/>
    <property type="match status" value="1"/>
</dbReference>